<dbReference type="EMBL" id="KZ451980">
    <property type="protein sequence ID" value="PKA55045.1"/>
    <property type="molecule type" value="Genomic_DNA"/>
</dbReference>
<feature type="repeat" description="PPR" evidence="3">
    <location>
        <begin position="595"/>
        <end position="629"/>
    </location>
</feature>
<feature type="domain" description="Fructose-1-6-bisphosphatase class I N-terminal" evidence="4">
    <location>
        <begin position="81"/>
        <end position="165"/>
    </location>
</feature>
<dbReference type="InterPro" id="IPR011990">
    <property type="entry name" value="TPR-like_helical_dom_sf"/>
</dbReference>
<dbReference type="Gene3D" id="1.25.40.10">
    <property type="entry name" value="Tetratricopeptide repeat domain"/>
    <property type="match status" value="4"/>
</dbReference>
<dbReference type="OrthoDB" id="185373at2759"/>
<dbReference type="GO" id="GO:0042132">
    <property type="term" value="F:fructose 1,6-bisphosphate 1-phosphatase activity"/>
    <property type="evidence" value="ECO:0007669"/>
    <property type="project" value="UniProtKB-EC"/>
</dbReference>
<dbReference type="SUPFAM" id="SSF56655">
    <property type="entry name" value="Carbohydrate phosphatase"/>
    <property type="match status" value="1"/>
</dbReference>
<evidence type="ECO:0000256" key="3">
    <source>
        <dbReference type="PROSITE-ProRule" id="PRU00708"/>
    </source>
</evidence>
<keyword evidence="5" id="KW-0378">Hydrolase</keyword>
<dbReference type="Pfam" id="PF01535">
    <property type="entry name" value="PPR"/>
    <property type="match status" value="5"/>
</dbReference>
<dbReference type="Pfam" id="PF13041">
    <property type="entry name" value="PPR_2"/>
    <property type="match status" value="1"/>
</dbReference>
<keyword evidence="2" id="KW-0677">Repeat</keyword>
<protein>
    <submittedName>
        <fullName evidence="5">Pentatricopeptide repeat-containing protein</fullName>
        <ecNumber evidence="5">3.1.3.11</ecNumber>
    </submittedName>
</protein>
<dbReference type="Pfam" id="PF00316">
    <property type="entry name" value="FBPase"/>
    <property type="match status" value="1"/>
</dbReference>
<organism evidence="5 6">
    <name type="scientific">Apostasia shenzhenica</name>
    <dbReference type="NCBI Taxonomy" id="1088818"/>
    <lineage>
        <taxon>Eukaryota</taxon>
        <taxon>Viridiplantae</taxon>
        <taxon>Streptophyta</taxon>
        <taxon>Embryophyta</taxon>
        <taxon>Tracheophyta</taxon>
        <taxon>Spermatophyta</taxon>
        <taxon>Magnoliopsida</taxon>
        <taxon>Liliopsida</taxon>
        <taxon>Asparagales</taxon>
        <taxon>Orchidaceae</taxon>
        <taxon>Apostasioideae</taxon>
        <taxon>Apostasia</taxon>
    </lineage>
</organism>
<dbReference type="InterPro" id="IPR033391">
    <property type="entry name" value="FBPase_N"/>
</dbReference>
<dbReference type="NCBIfam" id="TIGR00756">
    <property type="entry name" value="PPR"/>
    <property type="match status" value="6"/>
</dbReference>
<name>A0A2I0AHQ5_9ASPA</name>
<evidence type="ECO:0000256" key="1">
    <source>
        <dbReference type="ARBA" id="ARBA00007626"/>
    </source>
</evidence>
<evidence type="ECO:0000259" key="4">
    <source>
        <dbReference type="Pfam" id="PF00316"/>
    </source>
</evidence>
<dbReference type="InterPro" id="IPR002885">
    <property type="entry name" value="PPR_rpt"/>
</dbReference>
<evidence type="ECO:0000313" key="6">
    <source>
        <dbReference type="Proteomes" id="UP000236161"/>
    </source>
</evidence>
<dbReference type="Proteomes" id="UP000236161">
    <property type="component" value="Unassembled WGS sequence"/>
</dbReference>
<feature type="repeat" description="PPR" evidence="3">
    <location>
        <begin position="560"/>
        <end position="594"/>
    </location>
</feature>
<feature type="repeat" description="PPR" evidence="3">
    <location>
        <begin position="385"/>
        <end position="419"/>
    </location>
</feature>
<sequence length="735" mass="82665">MAAAAVRNPSHLLLSRSSSSRTLSPIPKPSAFCSSKKVSLKIRTTVPTVHFAVAGTELSEAVTATKKRSTFEIQTLNTWLLKQEQAGNIDGELTIVLSSISMACRQIAPLVQRAGTSNLTVSIQGEDQKKLDIVSNEVCLNYLKSSGRTGIIPSEEEEEDVPVAEEQRYSAVSTGSTFSIHNSNDECLADVDDDSTKAQPPPLPDLQITNDFIRSLCQNPQIEALAFLYYRKAITQPGFHLEPQTLNLLLKTMVRNKQWSFISNICQDFRSLDVFPDQTTCRKLISSGFRSRKLKLVHSMLEVLEAKTGAAVPAAYAAVMRGYNKLHMYRSTISVFIRMISVGISPDAKCCYLIMDAHRKLGNAQMVLFLFLKFCSEKRADVAASVLIYPVLCDSLGRSGRAVESLHYFREMTEKGINPTRGLYESLISAFARIKHADAAWSLYQEAKEQGMVTNPEVLQKLVLMYVDLDLVEKTVGIVKEMMEMRIKVTDCILCAIVNGFSKRRGLRSSIRVYEQLKSLGCEPGQVTYSSMINVHCRLGLCLEAESLFMQMLERGFDKCLIAYSNIIYMYGKNGRAREAMRVLAKMKEKGCKPNVWVYNSLMDAHGRLHDLKQVEKLWTEMKRRGITPDRISYTTIISAYSRVRLYDECVKLYDECKMNEGKVDKALAGIMVGVFSKANRADDLVKLLKEMKEDGAVLDERLYSSALNAFRDSGLQIHVKWFEENFTFENMDKT</sequence>
<evidence type="ECO:0000313" key="5">
    <source>
        <dbReference type="EMBL" id="PKA55045.1"/>
    </source>
</evidence>
<dbReference type="PANTHER" id="PTHR47447:SF21">
    <property type="entry name" value="PENTACOTRIPEPTIDE-REPEAT REGION OF PRORP DOMAIN-CONTAINING PROTEIN"/>
    <property type="match status" value="1"/>
</dbReference>
<gene>
    <name evidence="5" type="ORF">AXF42_Ash003682</name>
</gene>
<accession>A0A2I0AHQ5</accession>
<dbReference type="EC" id="3.1.3.11" evidence="5"/>
<dbReference type="PROSITE" id="PS51375">
    <property type="entry name" value="PPR"/>
    <property type="match status" value="6"/>
</dbReference>
<evidence type="ECO:0000256" key="2">
    <source>
        <dbReference type="ARBA" id="ARBA00022737"/>
    </source>
</evidence>
<comment type="similarity">
    <text evidence="1">Belongs to the PPR family. P subfamily.</text>
</comment>
<feature type="repeat" description="PPR" evidence="3">
    <location>
        <begin position="630"/>
        <end position="664"/>
    </location>
</feature>
<dbReference type="Gene3D" id="3.30.540.10">
    <property type="entry name" value="Fructose-1,6-Bisphosphatase, subunit A, domain 1"/>
    <property type="match status" value="1"/>
</dbReference>
<reference evidence="5 6" key="1">
    <citation type="journal article" date="2017" name="Nature">
        <title>The Apostasia genome and the evolution of orchids.</title>
        <authorList>
            <person name="Zhang G.Q."/>
            <person name="Liu K.W."/>
            <person name="Li Z."/>
            <person name="Lohaus R."/>
            <person name="Hsiao Y.Y."/>
            <person name="Niu S.C."/>
            <person name="Wang J.Y."/>
            <person name="Lin Y.C."/>
            <person name="Xu Q."/>
            <person name="Chen L.J."/>
            <person name="Yoshida K."/>
            <person name="Fujiwara S."/>
            <person name="Wang Z.W."/>
            <person name="Zhang Y.Q."/>
            <person name="Mitsuda N."/>
            <person name="Wang M."/>
            <person name="Liu G.H."/>
            <person name="Pecoraro L."/>
            <person name="Huang H.X."/>
            <person name="Xiao X.J."/>
            <person name="Lin M."/>
            <person name="Wu X.Y."/>
            <person name="Wu W.L."/>
            <person name="Chen Y.Y."/>
            <person name="Chang S.B."/>
            <person name="Sakamoto S."/>
            <person name="Ohme-Takagi M."/>
            <person name="Yagi M."/>
            <person name="Zeng S.J."/>
            <person name="Shen C.Y."/>
            <person name="Yeh C.M."/>
            <person name="Luo Y.B."/>
            <person name="Tsai W.C."/>
            <person name="Van de Peer Y."/>
            <person name="Liu Z.J."/>
        </authorList>
    </citation>
    <scope>NUCLEOTIDE SEQUENCE [LARGE SCALE GENOMIC DNA]</scope>
    <source>
        <strain evidence="6">cv. Shenzhen</strain>
        <tissue evidence="5">Stem</tissue>
    </source>
</reference>
<feature type="repeat" description="PPR" evidence="3">
    <location>
        <begin position="420"/>
        <end position="454"/>
    </location>
</feature>
<keyword evidence="6" id="KW-1185">Reference proteome</keyword>
<dbReference type="AlphaFoldDB" id="A0A2I0AHQ5"/>
<feature type="repeat" description="PPR" evidence="3">
    <location>
        <begin position="525"/>
        <end position="559"/>
    </location>
</feature>
<dbReference type="PANTHER" id="PTHR47447">
    <property type="entry name" value="OS03G0856100 PROTEIN"/>
    <property type="match status" value="1"/>
</dbReference>
<proteinExistence type="inferred from homology"/>